<keyword evidence="1" id="KW-1133">Transmembrane helix</keyword>
<keyword evidence="1" id="KW-0472">Membrane</keyword>
<dbReference type="InterPro" id="IPR018682">
    <property type="entry name" value="DUF2167_membr"/>
</dbReference>
<sequence>MKLTHIFAVCFMLLAPIAYASNEETVVPQDETTQQQAEYEEWAGQILASLQKNQGRISLPGTDATLNIPDEFYFLSAKDAETVLVDVWGNPPGQNVLGMIFPANFTPFDAESWAVTVEYEQDGYVSDEDAADIDYTELLVQMQQDTAEASKERVEHGYEPIALVGWAAKPFYDQAQHKLHWAKEIQFGDNEVNTLNYNIRVLGRKGVLVLNFIAGMEQLPQINQNLDSVLALAEFNSGAQYADFNPELDQVAAYGLGALVAGKVLAKTGFLALALVFLKKFGVFILLGLGALLRKLFAKKSVPTSPN</sequence>
<dbReference type="Pfam" id="PF09935">
    <property type="entry name" value="DUF2167"/>
    <property type="match status" value="1"/>
</dbReference>
<dbReference type="Proteomes" id="UP001501169">
    <property type="component" value="Unassembled WGS sequence"/>
</dbReference>
<evidence type="ECO:0000256" key="1">
    <source>
        <dbReference type="SAM" id="Phobius"/>
    </source>
</evidence>
<dbReference type="EMBL" id="BAAAEO010000004">
    <property type="protein sequence ID" value="GAA0556810.1"/>
    <property type="molecule type" value="Genomic_DNA"/>
</dbReference>
<protein>
    <submittedName>
        <fullName evidence="3">DUF2167 domain-containing protein</fullName>
    </submittedName>
</protein>
<name>A0ABP3P3M7_9GAMM</name>
<dbReference type="RefSeq" id="WP_226767664.1">
    <property type="nucleotide sequence ID" value="NZ_BAAAEO010000004.1"/>
</dbReference>
<evidence type="ECO:0000313" key="3">
    <source>
        <dbReference type="EMBL" id="GAA0556810.1"/>
    </source>
</evidence>
<comment type="caution">
    <text evidence="3">The sequence shown here is derived from an EMBL/GenBank/DDBJ whole genome shotgun (WGS) entry which is preliminary data.</text>
</comment>
<organism evidence="3 4">
    <name type="scientific">Rheinheimera aquimaris</name>
    <dbReference type="NCBI Taxonomy" id="412437"/>
    <lineage>
        <taxon>Bacteria</taxon>
        <taxon>Pseudomonadati</taxon>
        <taxon>Pseudomonadota</taxon>
        <taxon>Gammaproteobacteria</taxon>
        <taxon>Chromatiales</taxon>
        <taxon>Chromatiaceae</taxon>
        <taxon>Rheinheimera</taxon>
    </lineage>
</organism>
<feature type="chain" id="PRO_5046570448" evidence="2">
    <location>
        <begin position="21"/>
        <end position="307"/>
    </location>
</feature>
<keyword evidence="1" id="KW-0812">Transmembrane</keyword>
<evidence type="ECO:0000313" key="4">
    <source>
        <dbReference type="Proteomes" id="UP001501169"/>
    </source>
</evidence>
<keyword evidence="2" id="KW-0732">Signal</keyword>
<gene>
    <name evidence="3" type="ORF">GCM10009098_25860</name>
</gene>
<proteinExistence type="predicted"/>
<feature type="signal peptide" evidence="2">
    <location>
        <begin position="1"/>
        <end position="20"/>
    </location>
</feature>
<accession>A0ABP3P3M7</accession>
<evidence type="ECO:0000256" key="2">
    <source>
        <dbReference type="SAM" id="SignalP"/>
    </source>
</evidence>
<feature type="transmembrane region" description="Helical" evidence="1">
    <location>
        <begin position="270"/>
        <end position="293"/>
    </location>
</feature>
<reference evidence="4" key="1">
    <citation type="journal article" date="2019" name="Int. J. Syst. Evol. Microbiol.">
        <title>The Global Catalogue of Microorganisms (GCM) 10K type strain sequencing project: providing services to taxonomists for standard genome sequencing and annotation.</title>
        <authorList>
            <consortium name="The Broad Institute Genomics Platform"/>
            <consortium name="The Broad Institute Genome Sequencing Center for Infectious Disease"/>
            <person name="Wu L."/>
            <person name="Ma J."/>
        </authorList>
    </citation>
    <scope>NUCLEOTIDE SEQUENCE [LARGE SCALE GENOMIC DNA]</scope>
    <source>
        <strain evidence="4">JCM 14331</strain>
    </source>
</reference>
<keyword evidence="4" id="KW-1185">Reference proteome</keyword>